<sequence length="246" mass="28452">MRQNNNHLVVSTIYFWSFFYCGAFLDVDHVTMQEEDRELPRHGQGRRNLHMRHHPLPCKGSPPLYIQPEYHQLCMGSSMVAIECWMGMHINFKAMDDPSIKCMSMVHHPLAFVGAPLHMTTQFEMRPTFLHNKIIRLPQRVGLALQLIGNEALVLYNLDRCYLQRGAARTVVPTLSHYPPIQAWKMDNEQDEWDVRSSIVHWEGCATSLISEVVVEDEDVYQEYLQALRRIHPRGDRDMAEAAPGA</sequence>
<keyword evidence="1" id="KW-0812">Transmembrane</keyword>
<feature type="transmembrane region" description="Helical" evidence="1">
    <location>
        <begin position="7"/>
        <end position="25"/>
    </location>
</feature>
<protein>
    <submittedName>
        <fullName evidence="2">Uncharacterized protein</fullName>
    </submittedName>
</protein>
<gene>
    <name evidence="2" type="ORF">Taro_040912</name>
</gene>
<reference evidence="2" key="1">
    <citation type="submission" date="2017-07" db="EMBL/GenBank/DDBJ databases">
        <title>Taro Niue Genome Assembly and Annotation.</title>
        <authorList>
            <person name="Atibalentja N."/>
            <person name="Keating K."/>
            <person name="Fields C.J."/>
        </authorList>
    </citation>
    <scope>NUCLEOTIDE SEQUENCE</scope>
    <source>
        <strain evidence="2">Niue_2</strain>
        <tissue evidence="2">Leaf</tissue>
    </source>
</reference>
<dbReference type="AlphaFoldDB" id="A0A843WRU4"/>
<accession>A0A843WRU4</accession>
<evidence type="ECO:0000256" key="1">
    <source>
        <dbReference type="SAM" id="Phobius"/>
    </source>
</evidence>
<dbReference type="EMBL" id="NMUH01004021">
    <property type="protein sequence ID" value="MQM08061.1"/>
    <property type="molecule type" value="Genomic_DNA"/>
</dbReference>
<organism evidence="2 3">
    <name type="scientific">Colocasia esculenta</name>
    <name type="common">Wild taro</name>
    <name type="synonym">Arum esculentum</name>
    <dbReference type="NCBI Taxonomy" id="4460"/>
    <lineage>
        <taxon>Eukaryota</taxon>
        <taxon>Viridiplantae</taxon>
        <taxon>Streptophyta</taxon>
        <taxon>Embryophyta</taxon>
        <taxon>Tracheophyta</taxon>
        <taxon>Spermatophyta</taxon>
        <taxon>Magnoliopsida</taxon>
        <taxon>Liliopsida</taxon>
        <taxon>Araceae</taxon>
        <taxon>Aroideae</taxon>
        <taxon>Colocasieae</taxon>
        <taxon>Colocasia</taxon>
    </lineage>
</organism>
<proteinExistence type="predicted"/>
<dbReference type="Proteomes" id="UP000652761">
    <property type="component" value="Unassembled WGS sequence"/>
</dbReference>
<evidence type="ECO:0000313" key="2">
    <source>
        <dbReference type="EMBL" id="MQM08061.1"/>
    </source>
</evidence>
<keyword evidence="1" id="KW-1133">Transmembrane helix</keyword>
<comment type="caution">
    <text evidence="2">The sequence shown here is derived from an EMBL/GenBank/DDBJ whole genome shotgun (WGS) entry which is preliminary data.</text>
</comment>
<keyword evidence="1" id="KW-0472">Membrane</keyword>
<evidence type="ECO:0000313" key="3">
    <source>
        <dbReference type="Proteomes" id="UP000652761"/>
    </source>
</evidence>
<keyword evidence="3" id="KW-1185">Reference proteome</keyword>
<name>A0A843WRU4_COLES</name>